<dbReference type="AlphaFoldDB" id="A0A0F9QIX4"/>
<name>A0A0F9QIX4_9ZZZZ</name>
<sequence>MDEDRAEIVLEASEINDTLNSPGWKDIIKPALESRMKALVGEFCNAVGYENLVRIQQSINAINGLMDFIENKLLEGRTVLDEADDKSEATSLRE</sequence>
<reference evidence="1" key="1">
    <citation type="journal article" date="2015" name="Nature">
        <title>Complex archaea that bridge the gap between prokaryotes and eukaryotes.</title>
        <authorList>
            <person name="Spang A."/>
            <person name="Saw J.H."/>
            <person name="Jorgensen S.L."/>
            <person name="Zaremba-Niedzwiedzka K."/>
            <person name="Martijn J."/>
            <person name="Lind A.E."/>
            <person name="van Eijk R."/>
            <person name="Schleper C."/>
            <person name="Guy L."/>
            <person name="Ettema T.J."/>
        </authorList>
    </citation>
    <scope>NUCLEOTIDE SEQUENCE</scope>
</reference>
<proteinExistence type="predicted"/>
<organism evidence="1">
    <name type="scientific">marine sediment metagenome</name>
    <dbReference type="NCBI Taxonomy" id="412755"/>
    <lineage>
        <taxon>unclassified sequences</taxon>
        <taxon>metagenomes</taxon>
        <taxon>ecological metagenomes</taxon>
    </lineage>
</organism>
<comment type="caution">
    <text evidence="1">The sequence shown here is derived from an EMBL/GenBank/DDBJ whole genome shotgun (WGS) entry which is preliminary data.</text>
</comment>
<evidence type="ECO:0000313" key="1">
    <source>
        <dbReference type="EMBL" id="KKN13116.1"/>
    </source>
</evidence>
<protein>
    <submittedName>
        <fullName evidence="1">Uncharacterized protein</fullName>
    </submittedName>
</protein>
<dbReference type="EMBL" id="LAZR01003957">
    <property type="protein sequence ID" value="KKN13116.1"/>
    <property type="molecule type" value="Genomic_DNA"/>
</dbReference>
<accession>A0A0F9QIX4</accession>
<gene>
    <name evidence="1" type="ORF">LCGC14_1009690</name>
</gene>